<gene>
    <name evidence="6" type="ORF">CVLEPA_LOCUS30337</name>
</gene>
<accession>A0ABP0GZI3</accession>
<evidence type="ECO:0000313" key="7">
    <source>
        <dbReference type="Proteomes" id="UP001642483"/>
    </source>
</evidence>
<dbReference type="PROSITE" id="PS50097">
    <property type="entry name" value="BTB"/>
    <property type="match status" value="2"/>
</dbReference>
<keyword evidence="7" id="KW-1185">Reference proteome</keyword>
<feature type="repeat" description="ANK" evidence="2">
    <location>
        <begin position="87"/>
        <end position="119"/>
    </location>
</feature>
<evidence type="ECO:0000256" key="2">
    <source>
        <dbReference type="PROSITE-ProRule" id="PRU00023"/>
    </source>
</evidence>
<feature type="region of interest" description="Disordered" evidence="4">
    <location>
        <begin position="972"/>
        <end position="1001"/>
    </location>
</feature>
<dbReference type="SUPFAM" id="SSF48403">
    <property type="entry name" value="Ankyrin repeat"/>
    <property type="match status" value="1"/>
</dbReference>
<dbReference type="InterPro" id="IPR036770">
    <property type="entry name" value="Ankyrin_rpt-contain_sf"/>
</dbReference>
<dbReference type="SMART" id="SM00225">
    <property type="entry name" value="BTB"/>
    <property type="match status" value="2"/>
</dbReference>
<dbReference type="EMBL" id="CAWYQH010000163">
    <property type="protein sequence ID" value="CAK8697052.1"/>
    <property type="molecule type" value="Genomic_DNA"/>
</dbReference>
<proteinExistence type="predicted"/>
<feature type="domain" description="BTB" evidence="5">
    <location>
        <begin position="765"/>
        <end position="843"/>
    </location>
</feature>
<feature type="compositionally biased region" description="Basic and acidic residues" evidence="4">
    <location>
        <begin position="1170"/>
        <end position="1185"/>
    </location>
</feature>
<feature type="repeat" description="RCC1" evidence="3">
    <location>
        <begin position="215"/>
        <end position="265"/>
    </location>
</feature>
<feature type="compositionally biased region" description="Polar residues" evidence="4">
    <location>
        <begin position="980"/>
        <end position="998"/>
    </location>
</feature>
<feature type="domain" description="BTB" evidence="5">
    <location>
        <begin position="590"/>
        <end position="674"/>
    </location>
</feature>
<dbReference type="PROSITE" id="PS50088">
    <property type="entry name" value="ANK_REPEAT"/>
    <property type="match status" value="1"/>
</dbReference>
<dbReference type="PANTHER" id="PTHR22872">
    <property type="entry name" value="BTK-BINDING PROTEIN-RELATED"/>
    <property type="match status" value="1"/>
</dbReference>
<feature type="repeat" description="RCC1" evidence="3">
    <location>
        <begin position="266"/>
        <end position="318"/>
    </location>
</feature>
<dbReference type="InterPro" id="IPR051625">
    <property type="entry name" value="Signaling_Regulatory_Domain"/>
</dbReference>
<evidence type="ECO:0000256" key="4">
    <source>
        <dbReference type="SAM" id="MobiDB-lite"/>
    </source>
</evidence>
<feature type="compositionally biased region" description="Polar residues" evidence="4">
    <location>
        <begin position="1259"/>
        <end position="1269"/>
    </location>
</feature>
<reference evidence="6 7" key="1">
    <citation type="submission" date="2024-02" db="EMBL/GenBank/DDBJ databases">
        <authorList>
            <person name="Daric V."/>
            <person name="Darras S."/>
        </authorList>
    </citation>
    <scope>NUCLEOTIDE SEQUENCE [LARGE SCALE GENOMIC DNA]</scope>
</reference>
<protein>
    <recommendedName>
        <fullName evidence="5">BTB domain-containing protein</fullName>
    </recommendedName>
</protein>
<name>A0ABP0GZI3_CLALP</name>
<evidence type="ECO:0000259" key="5">
    <source>
        <dbReference type="PROSITE" id="PS50097"/>
    </source>
</evidence>
<feature type="region of interest" description="Disordered" evidence="4">
    <location>
        <begin position="1076"/>
        <end position="1097"/>
    </location>
</feature>
<dbReference type="Pfam" id="PF00415">
    <property type="entry name" value="RCC1"/>
    <property type="match status" value="2"/>
</dbReference>
<comment type="caution">
    <text evidence="6">The sequence shown here is derived from an EMBL/GenBank/DDBJ whole genome shotgun (WGS) entry which is preliminary data.</text>
</comment>
<dbReference type="InterPro" id="IPR011333">
    <property type="entry name" value="SKP1/BTB/POZ_sf"/>
</dbReference>
<dbReference type="Gene3D" id="3.30.710.10">
    <property type="entry name" value="Potassium Channel Kv1.1, Chain A"/>
    <property type="match status" value="2"/>
</dbReference>
<dbReference type="SUPFAM" id="SSF54695">
    <property type="entry name" value="POZ domain"/>
    <property type="match status" value="2"/>
</dbReference>
<dbReference type="InterPro" id="IPR009091">
    <property type="entry name" value="RCC1/BLIP-II"/>
</dbReference>
<sequence>MDDICLKKCNFVKCVDDLNCVITKGTVHQVKEYVHCHCYSALTRFDKVGRLPLHIAASCGKSDVIEWLCQHMISTNIVGIDTLDLESGWTALQRALYYGRIPCVMVLLQHGASMWWKDFDGCNVLDMVMKDISPWVHEPALKRNKDVFVQNWNDLRSRDNSDIYTWGVNENMTLAQGNQKSRKLPELVDFFARKCISIKQVIMCKFHSVFLTHGGEVFSCGTGRGGRLGVGYDDVFIDPQRVDVGGNVIGAIAAAIDHTVFVTVDGQLYTCGLNHYRTSGINPPPEKNDFPTRVIALKDKRVIGCSAGQCHTVAWTTNALFTFGTNAGQLGHGKGDLFVISPRRVSAIHRENDVIVDVNASDAATVVVTSQGIVYLLYNYVCRKILTKHLDILKVRVGGGRLDPFLLQQVKSIRTTSRPVNVKEDKHEREKSAVKVLILKKSGDLISWISSKSTTDRCQFDLRQIRYITDVAISNNGAAVLLTSYDGTAYLGHYSTWHAGKKKGSSTRIQEFASSLELSDSDSIQKFRFDQVTCAFRCHTAVLGPKGRNAALLQSDPRNFITQVPTVNAEGLNEDFQCLLSSAHDDDLLHDVIIRVKKKQKPDVIFAAHQFVLATKSSCFAKLLLNRPEFSAENVAHLQISNQSTPHLIIENVHSKILNNCLEFMYCGKCELLHNGMNAKDQLPDLGKIKIYWEGYEPKNDHSLNACIGLKTNNGKQFPGETDVLTLFKRLAMRLEIRGLEEKFFNNLTFVKDLLVMNNDSLKVNDLILTPRTIPELYNCQVECDDEMTFSAHKCVLAARIPFFQGMLLSPWLEASGESMIAKLKVPVPSDIFRYVIDFAYTDSETSLHGSGNLEALCELLAAADLLLMDRLKQVVEVQIVPRLTLKNLAFVIEVALAFNATQLYESCLQFACFHLAALLHTPSFHSVEMFTLEKLESVYRSNLSNVYMRSMPPYLSGPEIDHISKYDGTSSVDKDGNFSRPSQASSLKRRSVTSAQINRRKSSVKKSLGIMVSDLLKKTKADEENDILERIITPTPQVLPIASTDLSTSCVVKLALTDKKAEVTLPISPSLTVASPRLASKPKGQPSGDDGKASPSITIARESGAFASKYNKLFPQLGSPPSKETSQTPTVLGQVLPNAVDISSKSSDCLAVTSGSSGALPSKQRKKLSQKEKRRMREEQEQKKNAPPSVVVETKPLAPNAWGVIPKRVETPGEIFSPPLDVPLKSRPTVAPLKSPTTKLSDGPWKHIPASPSSPPAQQNFLGSPTGVLSSPTSFIEIVQSEETNRERAERIKKKPLSMIQLEDQAMSELKVYYESKLDRGDKDFFTVSRVSDEVAREIFQLRKKRNE</sequence>
<dbReference type="Pfam" id="PF00651">
    <property type="entry name" value="BTB"/>
    <property type="match status" value="2"/>
</dbReference>
<organism evidence="6 7">
    <name type="scientific">Clavelina lepadiformis</name>
    <name type="common">Light-bulb sea squirt</name>
    <name type="synonym">Ascidia lepadiformis</name>
    <dbReference type="NCBI Taxonomy" id="159417"/>
    <lineage>
        <taxon>Eukaryota</taxon>
        <taxon>Metazoa</taxon>
        <taxon>Chordata</taxon>
        <taxon>Tunicata</taxon>
        <taxon>Ascidiacea</taxon>
        <taxon>Aplousobranchia</taxon>
        <taxon>Clavelinidae</taxon>
        <taxon>Clavelina</taxon>
    </lineage>
</organism>
<dbReference type="InterPro" id="IPR000210">
    <property type="entry name" value="BTB/POZ_dom"/>
</dbReference>
<feature type="compositionally biased region" description="Polar residues" evidence="4">
    <location>
        <begin position="1151"/>
        <end position="1160"/>
    </location>
</feature>
<evidence type="ECO:0000256" key="1">
    <source>
        <dbReference type="ARBA" id="ARBA00022737"/>
    </source>
</evidence>
<feature type="region of interest" description="Disordered" evidence="4">
    <location>
        <begin position="1228"/>
        <end position="1269"/>
    </location>
</feature>
<dbReference type="Proteomes" id="UP001642483">
    <property type="component" value="Unassembled WGS sequence"/>
</dbReference>
<dbReference type="Gene3D" id="2.130.10.30">
    <property type="entry name" value="Regulator of chromosome condensation 1/beta-lactamase-inhibitor protein II"/>
    <property type="match status" value="1"/>
</dbReference>
<feature type="region of interest" description="Disordered" evidence="4">
    <location>
        <begin position="1151"/>
        <end position="1191"/>
    </location>
</feature>
<dbReference type="PANTHER" id="PTHR22872:SF2">
    <property type="entry name" value="INHIBITOR OF BRUTON TYROSINE KINASE"/>
    <property type="match status" value="1"/>
</dbReference>
<dbReference type="Pfam" id="PF12796">
    <property type="entry name" value="Ank_2"/>
    <property type="match status" value="1"/>
</dbReference>
<evidence type="ECO:0000256" key="3">
    <source>
        <dbReference type="PROSITE-ProRule" id="PRU00235"/>
    </source>
</evidence>
<dbReference type="SUPFAM" id="SSF50985">
    <property type="entry name" value="RCC1/BLIP-II"/>
    <property type="match status" value="1"/>
</dbReference>
<dbReference type="InterPro" id="IPR000408">
    <property type="entry name" value="Reg_chr_condens"/>
</dbReference>
<dbReference type="SMART" id="SM00248">
    <property type="entry name" value="ANK"/>
    <property type="match status" value="2"/>
</dbReference>
<keyword evidence="2" id="KW-0040">ANK repeat</keyword>
<dbReference type="Gene3D" id="1.25.40.20">
    <property type="entry name" value="Ankyrin repeat-containing domain"/>
    <property type="match status" value="1"/>
</dbReference>
<dbReference type="InterPro" id="IPR002110">
    <property type="entry name" value="Ankyrin_rpt"/>
</dbReference>
<dbReference type="PROSITE" id="PS50012">
    <property type="entry name" value="RCC1_3"/>
    <property type="match status" value="3"/>
</dbReference>
<evidence type="ECO:0000313" key="6">
    <source>
        <dbReference type="EMBL" id="CAK8697052.1"/>
    </source>
</evidence>
<keyword evidence="1" id="KW-0677">Repeat</keyword>
<feature type="repeat" description="RCC1" evidence="3">
    <location>
        <begin position="161"/>
        <end position="214"/>
    </location>
</feature>